<evidence type="ECO:0000259" key="4">
    <source>
        <dbReference type="PROSITE" id="PS51186"/>
    </source>
</evidence>
<dbReference type="GO" id="GO:0016746">
    <property type="term" value="F:acyltransferase activity"/>
    <property type="evidence" value="ECO:0007669"/>
    <property type="project" value="UniProtKB-KW"/>
</dbReference>
<dbReference type="PROSITE" id="PS51186">
    <property type="entry name" value="GNAT"/>
    <property type="match status" value="1"/>
</dbReference>
<comment type="caution">
    <text evidence="5">The sequence shown here is derived from an EMBL/GenBank/DDBJ whole genome shotgun (WGS) entry which is preliminary data.</text>
</comment>
<protein>
    <submittedName>
        <fullName evidence="5">GNAT family N-acetyltransferase</fullName>
        <ecNumber evidence="5">2.3.1.-</ecNumber>
    </submittedName>
</protein>
<reference evidence="5 6" key="1">
    <citation type="submission" date="2024-02" db="EMBL/GenBank/DDBJ databases">
        <title>Bacteria isolated from the canopy kelp, Nereocystis luetkeana.</title>
        <authorList>
            <person name="Pfister C.A."/>
            <person name="Younker I.T."/>
            <person name="Light S.H."/>
        </authorList>
    </citation>
    <scope>NUCLEOTIDE SEQUENCE [LARGE SCALE GENOMIC DNA]</scope>
    <source>
        <strain evidence="5 6">TI.1.05</strain>
    </source>
</reference>
<dbReference type="InterPro" id="IPR016181">
    <property type="entry name" value="Acyl_CoA_acyltransferase"/>
</dbReference>
<dbReference type="Pfam" id="PF13302">
    <property type="entry name" value="Acetyltransf_3"/>
    <property type="match status" value="1"/>
</dbReference>
<evidence type="ECO:0000256" key="3">
    <source>
        <dbReference type="ARBA" id="ARBA00038502"/>
    </source>
</evidence>
<dbReference type="InterPro" id="IPR051531">
    <property type="entry name" value="N-acetyltransferase"/>
</dbReference>
<dbReference type="PANTHER" id="PTHR43792:SF8">
    <property type="entry name" value="[RIBOSOMAL PROTEIN US5]-ALANINE N-ACETYLTRANSFERASE"/>
    <property type="match status" value="1"/>
</dbReference>
<evidence type="ECO:0000256" key="1">
    <source>
        <dbReference type="ARBA" id="ARBA00022679"/>
    </source>
</evidence>
<accession>A0ABU9GTJ3</accession>
<dbReference type="EC" id="2.3.1.-" evidence="5"/>
<evidence type="ECO:0000313" key="6">
    <source>
        <dbReference type="Proteomes" id="UP001369082"/>
    </source>
</evidence>
<keyword evidence="6" id="KW-1185">Reference proteome</keyword>
<gene>
    <name evidence="5" type="ORF">V6256_13215</name>
</gene>
<sequence>MKVIPQLETENLIISVLKPDDFELLVKYESDNFGHLAPWEPIRPAGYFGLEETKKRVALNFKSFQSGAAIPLVAFDKSKSEIICVCTFSNIVHGAFQACHLGYSISEKNQGKGLMFEMLQASIQYVFTEYNLHRVMANYIPTNTRSGKLLEKLGFEKEGLAKSYLKIAGSWQDHVLTSKINPS</sequence>
<dbReference type="PANTHER" id="PTHR43792">
    <property type="entry name" value="GNAT FAMILY, PUTATIVE (AFU_ORTHOLOGUE AFUA_3G00765)-RELATED-RELATED"/>
    <property type="match status" value="1"/>
</dbReference>
<feature type="domain" description="N-acetyltransferase" evidence="4">
    <location>
        <begin position="12"/>
        <end position="182"/>
    </location>
</feature>
<comment type="similarity">
    <text evidence="3">Belongs to the acetyltransferase family. RimJ subfamily.</text>
</comment>
<proteinExistence type="inferred from homology"/>
<dbReference type="Proteomes" id="UP001369082">
    <property type="component" value="Unassembled WGS sequence"/>
</dbReference>
<dbReference type="EMBL" id="JBAKAZ010000065">
    <property type="protein sequence ID" value="MEL0630570.1"/>
    <property type="molecule type" value="Genomic_DNA"/>
</dbReference>
<keyword evidence="1 5" id="KW-0808">Transferase</keyword>
<evidence type="ECO:0000313" key="5">
    <source>
        <dbReference type="EMBL" id="MEL0630570.1"/>
    </source>
</evidence>
<evidence type="ECO:0000256" key="2">
    <source>
        <dbReference type="ARBA" id="ARBA00023315"/>
    </source>
</evidence>
<dbReference type="SUPFAM" id="SSF55729">
    <property type="entry name" value="Acyl-CoA N-acyltransferases (Nat)"/>
    <property type="match status" value="1"/>
</dbReference>
<dbReference type="InterPro" id="IPR000182">
    <property type="entry name" value="GNAT_dom"/>
</dbReference>
<organism evidence="5 6">
    <name type="scientific">Psychromonas aquatilis</name>
    <dbReference type="NCBI Taxonomy" id="2005072"/>
    <lineage>
        <taxon>Bacteria</taxon>
        <taxon>Pseudomonadati</taxon>
        <taxon>Pseudomonadota</taxon>
        <taxon>Gammaproteobacteria</taxon>
        <taxon>Alteromonadales</taxon>
        <taxon>Psychromonadaceae</taxon>
        <taxon>Psychromonas</taxon>
    </lineage>
</organism>
<name>A0ABU9GTJ3_9GAMM</name>
<dbReference type="Gene3D" id="3.40.630.30">
    <property type="match status" value="1"/>
</dbReference>
<dbReference type="RefSeq" id="WP_341598697.1">
    <property type="nucleotide sequence ID" value="NZ_JBAKAZ010000065.1"/>
</dbReference>
<keyword evidence="2 5" id="KW-0012">Acyltransferase</keyword>